<dbReference type="EMBL" id="CAJQZP010000508">
    <property type="protein sequence ID" value="CAG4965161.1"/>
    <property type="molecule type" value="Genomic_DNA"/>
</dbReference>
<name>A0A8S3WKD7_PARAO</name>
<reference evidence="1" key="1">
    <citation type="submission" date="2021-04" db="EMBL/GenBank/DDBJ databases">
        <authorList>
            <person name="Tunstrom K."/>
        </authorList>
    </citation>
    <scope>NUCLEOTIDE SEQUENCE</scope>
</reference>
<dbReference type="AlphaFoldDB" id="A0A8S3WKD7"/>
<keyword evidence="2" id="KW-1185">Reference proteome</keyword>
<evidence type="ECO:0000313" key="1">
    <source>
        <dbReference type="EMBL" id="CAG4965161.1"/>
    </source>
</evidence>
<accession>A0A8S3WKD7</accession>
<comment type="caution">
    <text evidence="1">The sequence shown here is derived from an EMBL/GenBank/DDBJ whole genome shotgun (WGS) entry which is preliminary data.</text>
</comment>
<organism evidence="1 2">
    <name type="scientific">Parnassius apollo</name>
    <name type="common">Apollo butterfly</name>
    <name type="synonym">Papilio apollo</name>
    <dbReference type="NCBI Taxonomy" id="110799"/>
    <lineage>
        <taxon>Eukaryota</taxon>
        <taxon>Metazoa</taxon>
        <taxon>Ecdysozoa</taxon>
        <taxon>Arthropoda</taxon>
        <taxon>Hexapoda</taxon>
        <taxon>Insecta</taxon>
        <taxon>Pterygota</taxon>
        <taxon>Neoptera</taxon>
        <taxon>Endopterygota</taxon>
        <taxon>Lepidoptera</taxon>
        <taxon>Glossata</taxon>
        <taxon>Ditrysia</taxon>
        <taxon>Papilionoidea</taxon>
        <taxon>Papilionidae</taxon>
        <taxon>Parnassiinae</taxon>
        <taxon>Parnassini</taxon>
        <taxon>Parnassius</taxon>
        <taxon>Parnassius</taxon>
    </lineage>
</organism>
<evidence type="ECO:0000313" key="2">
    <source>
        <dbReference type="Proteomes" id="UP000691718"/>
    </source>
</evidence>
<protein>
    <submittedName>
        <fullName evidence="1">(apollo) hypothetical protein</fullName>
    </submittedName>
</protein>
<gene>
    <name evidence="1" type="ORF">PAPOLLO_LOCUS7358</name>
</gene>
<sequence>MNAVLETEETEEWDPEDNLPIGRYLADWLQNLSERGLKTCKKNLNSWFEGIEEREITTDEEICETVQEEESFVEILEPTTNTTVRVKPVKHLVVSTPA</sequence>
<proteinExistence type="predicted"/>
<dbReference type="Proteomes" id="UP000691718">
    <property type="component" value="Unassembled WGS sequence"/>
</dbReference>